<organism evidence="3 4">
    <name type="scientific">Cordylochernes scorpioides</name>
    <dbReference type="NCBI Taxonomy" id="51811"/>
    <lineage>
        <taxon>Eukaryota</taxon>
        <taxon>Metazoa</taxon>
        <taxon>Ecdysozoa</taxon>
        <taxon>Arthropoda</taxon>
        <taxon>Chelicerata</taxon>
        <taxon>Arachnida</taxon>
        <taxon>Pseudoscorpiones</taxon>
        <taxon>Cheliferoidea</taxon>
        <taxon>Chernetidae</taxon>
        <taxon>Cordylochernes</taxon>
    </lineage>
</organism>
<dbReference type="Pfam" id="PF22788">
    <property type="entry name" value="COP9_hel_rpt"/>
    <property type="match status" value="1"/>
</dbReference>
<dbReference type="InterPro" id="IPR055089">
    <property type="entry name" value="COP9_N"/>
</dbReference>
<keyword evidence="4" id="KW-1185">Reference proteome</keyword>
<evidence type="ECO:0000259" key="2">
    <source>
        <dbReference type="Pfam" id="PF22788"/>
    </source>
</evidence>
<evidence type="ECO:0000313" key="3">
    <source>
        <dbReference type="EMBL" id="UYV76393.1"/>
    </source>
</evidence>
<protein>
    <submittedName>
        <fullName evidence="3">COPS3</fullName>
    </submittedName>
</protein>
<evidence type="ECO:0000256" key="1">
    <source>
        <dbReference type="ARBA" id="ARBA00022490"/>
    </source>
</evidence>
<proteinExistence type="predicted"/>
<evidence type="ECO:0000313" key="4">
    <source>
        <dbReference type="Proteomes" id="UP001235939"/>
    </source>
</evidence>
<gene>
    <name evidence="3" type="ORF">LAZ67_14000272</name>
</gene>
<dbReference type="Proteomes" id="UP001235939">
    <property type="component" value="Chromosome 14"/>
</dbReference>
<sequence>MGDCLKELKLRIALEKDAMMELYQIVKNKDFSFNAKKIVEVLAFPVVTDPMKGIHILMKAINKLQMTSTQLTSIHADLCQLCLLAKCLKPALQYLEVDVDDVNRENGHYDSKHFLLYYYYGGMIYASLKKYERALYFFEVVSHHHPSMAVSHIMLEAYKKYILVALILHGKVPPLPKFTSKVVNRFIKPISKPYHELEMACSSHSTDEVRALLTKHAEQFLRDKNVGLVKQCLASPVPQEHQRLTKTFMTLSLSDMANRVKLLDDGEIFASINQKDGMVVVPGQPEKFNSPAMFKLLEDMMKGSIALDEQIKRMDQEIMVNPKYVQKTTGLQEDDIAAAATSSITSSKVPAYS</sequence>
<name>A0ABY6L913_9ARAC</name>
<dbReference type="InterPro" id="IPR011990">
    <property type="entry name" value="TPR-like_helical_dom_sf"/>
</dbReference>
<reference evidence="3 4" key="1">
    <citation type="submission" date="2022-01" db="EMBL/GenBank/DDBJ databases">
        <title>A chromosomal length assembly of Cordylochernes scorpioides.</title>
        <authorList>
            <person name="Zeh D."/>
            <person name="Zeh J."/>
        </authorList>
    </citation>
    <scope>NUCLEOTIDE SEQUENCE [LARGE SCALE GENOMIC DNA]</scope>
    <source>
        <strain evidence="3">IN4F17</strain>
        <tissue evidence="3">Whole Body</tissue>
    </source>
</reference>
<dbReference type="SUPFAM" id="SSF48452">
    <property type="entry name" value="TPR-like"/>
    <property type="match status" value="1"/>
</dbReference>
<keyword evidence="1" id="KW-0963">Cytoplasm</keyword>
<dbReference type="PANTHER" id="PTHR10758:SF1">
    <property type="entry name" value="COP9 SIGNALOSOME COMPLEX SUBUNIT 3"/>
    <property type="match status" value="1"/>
</dbReference>
<dbReference type="PANTHER" id="PTHR10758">
    <property type="entry name" value="26S PROTEASOME NON-ATPASE REGULATORY SUBUNIT 3/COP9 SIGNALOSOME COMPLEX SUBUNIT 3"/>
    <property type="match status" value="1"/>
</dbReference>
<feature type="non-terminal residue" evidence="3">
    <location>
        <position position="1"/>
    </location>
</feature>
<feature type="domain" description="COP9 signalosome complex subunit 3 N-terminal helical repeats" evidence="2">
    <location>
        <begin position="47"/>
        <end position="183"/>
    </location>
</feature>
<dbReference type="InterPro" id="IPR050756">
    <property type="entry name" value="CSN3"/>
</dbReference>
<dbReference type="EMBL" id="CP092876">
    <property type="protein sequence ID" value="UYV76393.1"/>
    <property type="molecule type" value="Genomic_DNA"/>
</dbReference>
<accession>A0ABY6L913</accession>